<evidence type="ECO:0000256" key="1">
    <source>
        <dbReference type="SAM" id="SignalP"/>
    </source>
</evidence>
<dbReference type="PANTHER" id="PTHR47920">
    <property type="entry name" value="PROTEIN CBG13378-RELATED"/>
    <property type="match status" value="1"/>
</dbReference>
<dbReference type="PaxDb" id="6239-K08D8.6a"/>
<keyword evidence="6" id="KW-1185">Reference proteome</keyword>
<dbReference type="AGR" id="WB:WBGene00010660"/>
<dbReference type="OMA" id="YPSTWIN"/>
<dbReference type="eggNOG" id="ENOG502TGXF">
    <property type="taxonomic scope" value="Eukaryota"/>
</dbReference>
<dbReference type="GeneID" id="178241"/>
<dbReference type="InterPro" id="IPR056014">
    <property type="entry name" value="DUF7592"/>
</dbReference>
<feature type="domain" description="CUB-like" evidence="2">
    <location>
        <begin position="23"/>
        <end position="138"/>
    </location>
</feature>
<dbReference type="PeptideAtlas" id="G5ECH9"/>
<protein>
    <submittedName>
        <fullName evidence="5">CUB-like domain-containing protein</fullName>
    </submittedName>
</protein>
<dbReference type="STRING" id="6239.K08D8.6a.1"/>
<name>G5ECH9_CAEEL</name>
<dbReference type="CTD" id="178241"/>
<proteinExistence type="evidence at protein level"/>
<dbReference type="ExpressionAtlas" id="G5ECH9">
    <property type="expression patterns" value="baseline and differential"/>
</dbReference>
<sequence length="491" mass="53610">MSLYINLLTILTLCSVFSSLIADPYNCAGSQIINPPTNISNPWVYPSTWINKGNPPQYAGGQNCTWTINVPKGMFAIFTLQGITDVSSLLTMQDSVDYVTKFTISDSEPFFLMDPFFVVNLQANTNGTLGMEVRWNPINSGQNSTTYNIHPNSSPLPLFGGDFEDPVIIQSDTQVSLLATLPSIIITDMAPFMRITQVFDGPSINSTHLGNLYQVMASNKNLISSGKSLTLYSLQAGFSNIGYAVILQDYADVKQFNSSYKAINCISILNYCDVKLDASAGTAAAIRYYGLFYVDDFSMPDTNVISVYNDYVTPLHKLADYTSSISKTNTPQKFSGKFTTFVLNKDQATLRMSSAEKTAEWNTAFDSRRGFFTSGNYGLNSSIQNIADQITASKLTNISFTVDRTAIIGGASLTVKITSEQKTVLNNVYTTSNFPGGILYTIGDSISVKYDSNGAVSTGPFVSFGFDRYSSAACNGIFITIIMAIWMGLSL</sequence>
<feature type="domain" description="DUF7591" evidence="3">
    <location>
        <begin position="258"/>
        <end position="354"/>
    </location>
</feature>
<dbReference type="Pfam" id="PF24512">
    <property type="entry name" value="DUF7592"/>
    <property type="match status" value="1"/>
</dbReference>
<feature type="chain" id="PRO_5003476002" evidence="1">
    <location>
        <begin position="23"/>
        <end position="491"/>
    </location>
</feature>
<dbReference type="PhylomeDB" id="G5ECH9"/>
<dbReference type="Bgee" id="WBGene00010660">
    <property type="expression patterns" value="Expressed in material anatomical entity and 4 other cell types or tissues"/>
</dbReference>
<dbReference type="Pfam" id="PF02408">
    <property type="entry name" value="CUB_2"/>
    <property type="match status" value="1"/>
</dbReference>
<dbReference type="PIR" id="T23449">
    <property type="entry name" value="T23449"/>
</dbReference>
<accession>G5ECH9</accession>
<dbReference type="AlphaFoldDB" id="G5ECH9"/>
<feature type="signal peptide" evidence="1">
    <location>
        <begin position="1"/>
        <end position="22"/>
    </location>
</feature>
<evidence type="ECO:0000259" key="4">
    <source>
        <dbReference type="Pfam" id="PF24512"/>
    </source>
</evidence>
<dbReference type="RefSeq" id="NP_502457.2">
    <property type="nucleotide sequence ID" value="NM_070056.4"/>
</dbReference>
<dbReference type="InterPro" id="IPR003366">
    <property type="entry name" value="CUB-like_dom"/>
</dbReference>
<dbReference type="InterPro" id="IPR056013">
    <property type="entry name" value="DUF7591"/>
</dbReference>
<dbReference type="OrthoDB" id="5834179at2759"/>
<gene>
    <name evidence="5" type="ORF">CELE_K08D8.6</name>
    <name evidence="5 7" type="ORF">K08D8.6</name>
</gene>
<keyword evidence="8" id="KW-1267">Proteomics identification</keyword>
<dbReference type="Pfam" id="PF24511">
    <property type="entry name" value="DUF7591"/>
    <property type="match status" value="1"/>
</dbReference>
<organism evidence="5 6">
    <name type="scientific">Caenorhabditis elegans</name>
    <dbReference type="NCBI Taxonomy" id="6239"/>
    <lineage>
        <taxon>Eukaryota</taxon>
        <taxon>Metazoa</taxon>
        <taxon>Ecdysozoa</taxon>
        <taxon>Nematoda</taxon>
        <taxon>Chromadorea</taxon>
        <taxon>Rhabditida</taxon>
        <taxon>Rhabditina</taxon>
        <taxon>Rhabditomorpha</taxon>
        <taxon>Rhabditoidea</taxon>
        <taxon>Rhabditidae</taxon>
        <taxon>Peloderinae</taxon>
        <taxon>Caenorhabditis</taxon>
    </lineage>
</organism>
<dbReference type="FunCoup" id="G5ECH9">
    <property type="interactions" value="1446"/>
</dbReference>
<evidence type="ECO:0000313" key="5">
    <source>
        <dbReference type="EMBL" id="CAA97438.2"/>
    </source>
</evidence>
<reference evidence="5 6" key="1">
    <citation type="journal article" date="1998" name="Science">
        <title>Genome sequence of the nematode C. elegans: a platform for investigating biology.</title>
        <authorList>
            <consortium name="The C. elegans sequencing consortium"/>
            <person name="Sulson J.E."/>
            <person name="Waterston R."/>
        </authorList>
    </citation>
    <scope>NUCLEOTIDE SEQUENCE [LARGE SCALE GENOMIC DNA]</scope>
    <source>
        <strain evidence="5 6">Bristol N2</strain>
    </source>
</reference>
<dbReference type="PANTHER" id="PTHR47920:SF1">
    <property type="entry name" value="CUB-LIKE DOMAIN-CONTAINING PROTEIN"/>
    <property type="match status" value="1"/>
</dbReference>
<dbReference type="GO" id="GO:0045121">
    <property type="term" value="C:membrane raft"/>
    <property type="evidence" value="ECO:0007005"/>
    <property type="project" value="WormBase"/>
</dbReference>
<evidence type="ECO:0007829" key="8">
    <source>
        <dbReference type="PeptideAtlas" id="G5ECH9"/>
    </source>
</evidence>
<dbReference type="EMBL" id="BX284604">
    <property type="protein sequence ID" value="CAA97438.2"/>
    <property type="molecule type" value="Genomic_DNA"/>
</dbReference>
<evidence type="ECO:0000259" key="2">
    <source>
        <dbReference type="Pfam" id="PF02408"/>
    </source>
</evidence>
<evidence type="ECO:0000313" key="6">
    <source>
        <dbReference type="Proteomes" id="UP000001940"/>
    </source>
</evidence>
<dbReference type="Proteomes" id="UP000001940">
    <property type="component" value="Chromosome IV"/>
</dbReference>
<evidence type="ECO:0000313" key="7">
    <source>
        <dbReference type="WormBase" id="K08D8.6a"/>
    </source>
</evidence>
<keyword evidence="1" id="KW-0732">Signal</keyword>
<feature type="domain" description="DUF7592" evidence="4">
    <location>
        <begin position="160"/>
        <end position="234"/>
    </location>
</feature>
<dbReference type="InParanoid" id="G5ECH9"/>
<evidence type="ECO:0000259" key="3">
    <source>
        <dbReference type="Pfam" id="PF24511"/>
    </source>
</evidence>
<dbReference type="HOGENOM" id="CLU_025754_1_0_1"/>
<dbReference type="WormBase" id="K08D8.6a">
    <property type="protein sequence ID" value="CE37842"/>
    <property type="gene ID" value="WBGene00010660"/>
</dbReference>